<dbReference type="RefSeq" id="WP_247628978.1">
    <property type="nucleotide sequence ID" value="NZ_JAHWXN010000001.1"/>
</dbReference>
<evidence type="ECO:0000313" key="1">
    <source>
        <dbReference type="EMBL" id="MCK2035560.1"/>
    </source>
</evidence>
<name>A0ABT0FBX9_9MICO</name>
<gene>
    <name evidence="1" type="ORF">KZC51_05350</name>
</gene>
<dbReference type="EMBL" id="JAHWXN010000001">
    <property type="protein sequence ID" value="MCK2035560.1"/>
    <property type="molecule type" value="Genomic_DNA"/>
</dbReference>
<comment type="caution">
    <text evidence="1">The sequence shown here is derived from an EMBL/GenBank/DDBJ whole genome shotgun (WGS) entry which is preliminary data.</text>
</comment>
<evidence type="ECO:0000313" key="2">
    <source>
        <dbReference type="Proteomes" id="UP001300096"/>
    </source>
</evidence>
<reference evidence="1 2" key="1">
    <citation type="submission" date="2021-06" db="EMBL/GenBank/DDBJ databases">
        <title>Genome-based taxonomic framework of Microbacterium strains isolated from marine environment, the description of four new species and reclassification of four preexisting species.</title>
        <authorList>
            <person name="Lee S.D."/>
            <person name="Kim S.-M."/>
            <person name="Byeon Y.-S."/>
            <person name="Yang H.L."/>
            <person name="Kim I.S."/>
        </authorList>
    </citation>
    <scope>NUCLEOTIDE SEQUENCE [LARGE SCALE GENOMIC DNA]</scope>
    <source>
        <strain evidence="1 2">SSW1-49</strain>
    </source>
</reference>
<dbReference type="Proteomes" id="UP001300096">
    <property type="component" value="Unassembled WGS sequence"/>
</dbReference>
<sequence>MNDLRVELQYGIPPFRIALPPGWRRKAASSETERSDLERAAQLFRQAGRPDLEAQYRAMMARVRQGMARSKVFAIFRQEEVEAEELLPMTITASAVDGEGGANLDGWISEAFRTRGADFLEDAKHIVRWEAESSAMPGGSDIGAVAGRTLTYVLPVPATNRSRALVFTTTILTPDSAAISESAIRGMTVLSDLMISTVAWEQLAEEPAVPELAGQTPTHGS</sequence>
<accession>A0ABT0FBX9</accession>
<protein>
    <submittedName>
        <fullName evidence="1">Uncharacterized protein</fullName>
    </submittedName>
</protein>
<organism evidence="1 2">
    <name type="scientific">Microbacterium croceum</name>
    <dbReference type="NCBI Taxonomy" id="2851645"/>
    <lineage>
        <taxon>Bacteria</taxon>
        <taxon>Bacillati</taxon>
        <taxon>Actinomycetota</taxon>
        <taxon>Actinomycetes</taxon>
        <taxon>Micrococcales</taxon>
        <taxon>Microbacteriaceae</taxon>
        <taxon>Microbacterium</taxon>
    </lineage>
</organism>
<proteinExistence type="predicted"/>
<keyword evidence="2" id="KW-1185">Reference proteome</keyword>